<dbReference type="GO" id="GO:0006886">
    <property type="term" value="P:intracellular protein transport"/>
    <property type="evidence" value="ECO:0007669"/>
    <property type="project" value="InterPro"/>
</dbReference>
<dbReference type="STRING" id="3871.A0A1J7I4K0"/>
<keyword evidence="2" id="KW-0472">Membrane</keyword>
<reference evidence="4 5" key="1">
    <citation type="journal article" date="2017" name="Plant Biotechnol. J.">
        <title>A comprehensive draft genome sequence for lupin (Lupinus angustifolius), an emerging health food: insights into plant-microbe interactions and legume evolution.</title>
        <authorList>
            <person name="Hane J.K."/>
            <person name="Ming Y."/>
            <person name="Kamphuis L.G."/>
            <person name="Nelson M.N."/>
            <person name="Garg G."/>
            <person name="Atkins C.A."/>
            <person name="Bayer P.E."/>
            <person name="Bravo A."/>
            <person name="Bringans S."/>
            <person name="Cannon S."/>
            <person name="Edwards D."/>
            <person name="Foley R."/>
            <person name="Gao L.L."/>
            <person name="Harrison M.J."/>
            <person name="Huang W."/>
            <person name="Hurgobin B."/>
            <person name="Li S."/>
            <person name="Liu C.W."/>
            <person name="McGrath A."/>
            <person name="Morahan G."/>
            <person name="Murray J."/>
            <person name="Weller J."/>
            <person name="Jian J."/>
            <person name="Singh K.B."/>
        </authorList>
    </citation>
    <scope>NUCLEOTIDE SEQUENCE [LARGE SCALE GENOMIC DNA]</scope>
    <source>
        <strain evidence="5">cv. Tanjil</strain>
        <tissue evidence="4">Whole plant</tissue>
    </source>
</reference>
<organism evidence="4 5">
    <name type="scientific">Lupinus angustifolius</name>
    <name type="common">Narrow-leaved blue lupine</name>
    <dbReference type="NCBI Taxonomy" id="3871"/>
    <lineage>
        <taxon>Eukaryota</taxon>
        <taxon>Viridiplantae</taxon>
        <taxon>Streptophyta</taxon>
        <taxon>Embryophyta</taxon>
        <taxon>Tracheophyta</taxon>
        <taxon>Spermatophyta</taxon>
        <taxon>Magnoliopsida</taxon>
        <taxon>eudicotyledons</taxon>
        <taxon>Gunneridae</taxon>
        <taxon>Pentapetalae</taxon>
        <taxon>rosids</taxon>
        <taxon>fabids</taxon>
        <taxon>Fabales</taxon>
        <taxon>Fabaceae</taxon>
        <taxon>Papilionoideae</taxon>
        <taxon>50 kb inversion clade</taxon>
        <taxon>genistoids sensu lato</taxon>
        <taxon>core genistoids</taxon>
        <taxon>Genisteae</taxon>
        <taxon>Lupinus</taxon>
    </lineage>
</organism>
<evidence type="ECO:0000259" key="3">
    <source>
        <dbReference type="Pfam" id="PF07064"/>
    </source>
</evidence>
<sequence>MGEISPTSLFSDDSHGQANWDNNSSFSMRQHLCNGGSHESDSAKRRWPVMSRLSMYGGGFLAKIGALDPELEFDREVYPLGLLPNAGVVVGVSQRMSFSASAEFPCFEPSPQAQTILHCLLRHLLQRDKIEEALRLAELSAEKPHFSHCLEWLLFTVFEADISRPNVNKNQISIPNHAKSTLLEKTCDLIRNFPEYFDVVVSVARKTDGRHWADLFSAAGRSTDEVV</sequence>
<dbReference type="InterPro" id="IPR040096">
    <property type="entry name" value="Ric1"/>
</dbReference>
<dbReference type="Gramene" id="OIW07763">
    <property type="protein sequence ID" value="OIW07763"/>
    <property type="gene ID" value="TanjilG_12889"/>
</dbReference>
<dbReference type="PANTHER" id="PTHR22746:SF10">
    <property type="entry name" value="GUANINE NUCLEOTIDE EXCHANGE FACTOR SUBUNIT RIC1"/>
    <property type="match status" value="1"/>
</dbReference>
<dbReference type="Proteomes" id="UP000188354">
    <property type="component" value="Chromosome LG07"/>
</dbReference>
<dbReference type="GO" id="GO:0005829">
    <property type="term" value="C:cytosol"/>
    <property type="evidence" value="ECO:0007669"/>
    <property type="project" value="TreeGrafter"/>
</dbReference>
<dbReference type="AlphaFoldDB" id="A0A1J7I4K0"/>
<dbReference type="GO" id="GO:0000139">
    <property type="term" value="C:Golgi membrane"/>
    <property type="evidence" value="ECO:0007669"/>
    <property type="project" value="TreeGrafter"/>
</dbReference>
<accession>A0A1J7I4K0</accession>
<dbReference type="GO" id="GO:0042147">
    <property type="term" value="P:retrograde transport, endosome to Golgi"/>
    <property type="evidence" value="ECO:0007669"/>
    <property type="project" value="TreeGrafter"/>
</dbReference>
<evidence type="ECO:0000313" key="4">
    <source>
        <dbReference type="EMBL" id="OIW07763.1"/>
    </source>
</evidence>
<dbReference type="Pfam" id="PF07064">
    <property type="entry name" value="RIC1"/>
    <property type="match status" value="1"/>
</dbReference>
<proteinExistence type="predicted"/>
<comment type="subcellular location">
    <subcellularLocation>
        <location evidence="1">Membrane</location>
    </subcellularLocation>
</comment>
<evidence type="ECO:0000256" key="1">
    <source>
        <dbReference type="ARBA" id="ARBA00004370"/>
    </source>
</evidence>
<dbReference type="PANTHER" id="PTHR22746">
    <property type="entry name" value="RAB6A-GEF COMPLEX PARTNER PROTEIN 1"/>
    <property type="match status" value="1"/>
</dbReference>
<keyword evidence="5" id="KW-1185">Reference proteome</keyword>
<dbReference type="InterPro" id="IPR009771">
    <property type="entry name" value="RIC1_C"/>
</dbReference>
<protein>
    <recommendedName>
        <fullName evidence="3">RIC1 C-terminal alpha solenoid region domain-containing protein</fullName>
    </recommendedName>
</protein>
<evidence type="ECO:0000256" key="2">
    <source>
        <dbReference type="ARBA" id="ARBA00023136"/>
    </source>
</evidence>
<dbReference type="GO" id="GO:0034066">
    <property type="term" value="C:Ric1-Rgp1 guanyl-nucleotide exchange factor complex"/>
    <property type="evidence" value="ECO:0007669"/>
    <property type="project" value="InterPro"/>
</dbReference>
<feature type="domain" description="RIC1 C-terminal alpha solenoid region" evidence="3">
    <location>
        <begin position="118"/>
        <end position="223"/>
    </location>
</feature>
<name>A0A1J7I4K0_LUPAN</name>
<dbReference type="EMBL" id="CM007367">
    <property type="protein sequence ID" value="OIW07763.1"/>
    <property type="molecule type" value="Genomic_DNA"/>
</dbReference>
<evidence type="ECO:0000313" key="5">
    <source>
        <dbReference type="Proteomes" id="UP000188354"/>
    </source>
</evidence>
<gene>
    <name evidence="4" type="ORF">TanjilG_12889</name>
</gene>